<evidence type="ECO:0000313" key="4">
    <source>
        <dbReference type="EMBL" id="CAL5227190.1"/>
    </source>
</evidence>
<dbReference type="InterPro" id="IPR054357">
    <property type="entry name" value="MFE-2_N"/>
</dbReference>
<name>A0ABP1G788_9CHLO</name>
<feature type="region of interest" description="Disordered" evidence="1">
    <location>
        <begin position="145"/>
        <end position="170"/>
    </location>
</feature>
<dbReference type="EMBL" id="CAXHTA020000017">
    <property type="protein sequence ID" value="CAL5227190.1"/>
    <property type="molecule type" value="Genomic_DNA"/>
</dbReference>
<proteinExistence type="predicted"/>
<accession>A0ABP1G788</accession>
<dbReference type="Proteomes" id="UP001497392">
    <property type="component" value="Unassembled WGS sequence"/>
</dbReference>
<dbReference type="SUPFAM" id="SSF54637">
    <property type="entry name" value="Thioesterase/thiol ester dehydrase-isomerase"/>
    <property type="match status" value="2"/>
</dbReference>
<keyword evidence="5" id="KW-1185">Reference proteome</keyword>
<protein>
    <submittedName>
        <fullName evidence="4">G10106 protein</fullName>
    </submittedName>
</protein>
<feature type="compositionally biased region" description="Low complexity" evidence="1">
    <location>
        <begin position="149"/>
        <end position="159"/>
    </location>
</feature>
<dbReference type="Pfam" id="PF01575">
    <property type="entry name" value="MaoC_dehydratas"/>
    <property type="match status" value="1"/>
</dbReference>
<reference evidence="4 5" key="1">
    <citation type="submission" date="2024-06" db="EMBL/GenBank/DDBJ databases">
        <authorList>
            <person name="Kraege A."/>
            <person name="Thomma B."/>
        </authorList>
    </citation>
    <scope>NUCLEOTIDE SEQUENCE [LARGE SCALE GENOMIC DNA]</scope>
</reference>
<feature type="domain" description="MaoC-like" evidence="2">
    <location>
        <begin position="164"/>
        <end position="277"/>
    </location>
</feature>
<gene>
    <name evidence="4" type="primary">g10106</name>
    <name evidence="4" type="ORF">VP750_LOCUS9096</name>
</gene>
<evidence type="ECO:0000259" key="3">
    <source>
        <dbReference type="Pfam" id="PF22622"/>
    </source>
</evidence>
<evidence type="ECO:0000313" key="5">
    <source>
        <dbReference type="Proteomes" id="UP001497392"/>
    </source>
</evidence>
<comment type="caution">
    <text evidence="4">The sequence shown here is derived from an EMBL/GenBank/DDBJ whole genome shotgun (WGS) entry which is preliminary data.</text>
</comment>
<dbReference type="InterPro" id="IPR029069">
    <property type="entry name" value="HotDog_dom_sf"/>
</dbReference>
<dbReference type="PANTHER" id="PTHR13078:SF56">
    <property type="entry name" value="PEROXISOMAL MULTIFUNCTIONAL ENZYME TYPE 2"/>
    <property type="match status" value="1"/>
</dbReference>
<dbReference type="Gene3D" id="3.10.129.10">
    <property type="entry name" value="Hotdog Thioesterase"/>
    <property type="match status" value="2"/>
</dbReference>
<organism evidence="4 5">
    <name type="scientific">Coccomyxa viridis</name>
    <dbReference type="NCBI Taxonomy" id="1274662"/>
    <lineage>
        <taxon>Eukaryota</taxon>
        <taxon>Viridiplantae</taxon>
        <taxon>Chlorophyta</taxon>
        <taxon>core chlorophytes</taxon>
        <taxon>Trebouxiophyceae</taxon>
        <taxon>Trebouxiophyceae incertae sedis</taxon>
        <taxon>Coccomyxaceae</taxon>
        <taxon>Coccomyxa</taxon>
    </lineage>
</organism>
<evidence type="ECO:0000256" key="1">
    <source>
        <dbReference type="SAM" id="MobiDB-lite"/>
    </source>
</evidence>
<dbReference type="Pfam" id="PF22622">
    <property type="entry name" value="MFE-2_hydrat-2_N"/>
    <property type="match status" value="1"/>
</dbReference>
<sequence>MGELDLSKTEIGPFSWSYSERDTILYALGVGCHREEQRYVFEGHSDFAALPTLAVIPPYHDVLASVPLQDVLPKYNPAMLLHGEQYLEMKAPLKASGRLLTSARVLEVQDKGKAAVVVIHTTSKCADSGEVVAENEITSFMRGAGGFGQQRRAQRQPAAVAPNKPPQRKPDAVVEERTSEDQAALYRLSGDYNPLHIDPEFAGIAGFDRPILHGLCTFGIAAKHVLKAFAQGDPEALKSIKARFAKHVFPGETLRTEMWQDSPTKVIFQTRVVERDELALTFAAVELATPAGQAKSRL</sequence>
<dbReference type="InterPro" id="IPR002539">
    <property type="entry name" value="MaoC-like_dom"/>
</dbReference>
<evidence type="ECO:0000259" key="2">
    <source>
        <dbReference type="Pfam" id="PF01575"/>
    </source>
</evidence>
<dbReference type="CDD" id="cd03448">
    <property type="entry name" value="HDE_HSD"/>
    <property type="match status" value="1"/>
</dbReference>
<dbReference type="PANTHER" id="PTHR13078">
    <property type="entry name" value="PEROXISOMAL MULTIFUNCTIONAL ENZYME TYPE 2-RELATED"/>
    <property type="match status" value="1"/>
</dbReference>
<feature type="domain" description="Peroxisomal multifunctional enzyme type 2-like N-terminal" evidence="3">
    <location>
        <begin position="16"/>
        <end position="143"/>
    </location>
</feature>